<dbReference type="InterPro" id="IPR058502">
    <property type="entry name" value="PLL-like_beta-prop"/>
</dbReference>
<dbReference type="Pfam" id="PF26607">
    <property type="entry name" value="DUF8189"/>
    <property type="match status" value="1"/>
</dbReference>
<dbReference type="Gene3D" id="2.40.128.190">
    <property type="match status" value="1"/>
</dbReference>
<name>A0A848L9U8_9BACT</name>
<keyword evidence="4" id="KW-1185">Reference proteome</keyword>
<dbReference type="EMBL" id="JABBJJ010000044">
    <property type="protein sequence ID" value="NMO15639.1"/>
    <property type="molecule type" value="Genomic_DNA"/>
</dbReference>
<dbReference type="SMART" id="SM00235">
    <property type="entry name" value="ZnMc"/>
    <property type="match status" value="1"/>
</dbReference>
<dbReference type="Gene3D" id="3.40.390.10">
    <property type="entry name" value="Collagenase (Catalytic Domain)"/>
    <property type="match status" value="1"/>
</dbReference>
<dbReference type="InterPro" id="IPR024079">
    <property type="entry name" value="MetalloPept_cat_dom_sf"/>
</dbReference>
<dbReference type="CDD" id="cd22954">
    <property type="entry name" value="PLL_lectin"/>
    <property type="match status" value="1"/>
</dbReference>
<protein>
    <recommendedName>
        <fullName evidence="2">Peptidase metallopeptidase domain-containing protein</fullName>
    </recommendedName>
</protein>
<proteinExistence type="predicted"/>
<dbReference type="GO" id="GO:0008270">
    <property type="term" value="F:zinc ion binding"/>
    <property type="evidence" value="ECO:0007669"/>
    <property type="project" value="InterPro"/>
</dbReference>
<reference evidence="3 4" key="1">
    <citation type="submission" date="2020-04" db="EMBL/GenBank/DDBJ databases">
        <title>Draft genome of Pyxidicoccus fallax type strain.</title>
        <authorList>
            <person name="Whitworth D.E."/>
        </authorList>
    </citation>
    <scope>NUCLEOTIDE SEQUENCE [LARGE SCALE GENOMIC DNA]</scope>
    <source>
        <strain evidence="3 4">DSM 14698</strain>
    </source>
</reference>
<comment type="caution">
    <text evidence="3">The sequence shown here is derived from an EMBL/GenBank/DDBJ whole genome shotgun (WGS) entry which is preliminary data.</text>
</comment>
<dbReference type="RefSeq" id="WP_169344931.1">
    <property type="nucleotide sequence ID" value="NZ_JABBJJ010000044.1"/>
</dbReference>
<feature type="domain" description="Peptidase metallopeptidase" evidence="2">
    <location>
        <begin position="56"/>
        <end position="205"/>
    </location>
</feature>
<organism evidence="3 4">
    <name type="scientific">Pyxidicoccus fallax</name>
    <dbReference type="NCBI Taxonomy" id="394095"/>
    <lineage>
        <taxon>Bacteria</taxon>
        <taxon>Pseudomonadati</taxon>
        <taxon>Myxococcota</taxon>
        <taxon>Myxococcia</taxon>
        <taxon>Myxococcales</taxon>
        <taxon>Cystobacterineae</taxon>
        <taxon>Myxococcaceae</taxon>
        <taxon>Pyxidicoccus</taxon>
    </lineage>
</organism>
<dbReference type="SUPFAM" id="SSF89372">
    <property type="entry name" value="Fucose-specific lectin"/>
    <property type="match status" value="2"/>
</dbReference>
<evidence type="ECO:0000256" key="1">
    <source>
        <dbReference type="SAM" id="MobiDB-lite"/>
    </source>
</evidence>
<feature type="compositionally biased region" description="Polar residues" evidence="1">
    <location>
        <begin position="179"/>
        <end position="192"/>
    </location>
</feature>
<dbReference type="GO" id="GO:0006508">
    <property type="term" value="P:proteolysis"/>
    <property type="evidence" value="ECO:0007669"/>
    <property type="project" value="InterPro"/>
</dbReference>
<accession>A0A848L9U8</accession>
<dbReference type="GO" id="GO:0008237">
    <property type="term" value="F:metallopeptidase activity"/>
    <property type="evidence" value="ECO:0007669"/>
    <property type="project" value="InterPro"/>
</dbReference>
<gene>
    <name evidence="3" type="ORF">HG543_12360</name>
</gene>
<dbReference type="SUPFAM" id="SSF55486">
    <property type="entry name" value="Metalloproteases ('zincins'), catalytic domain"/>
    <property type="match status" value="1"/>
</dbReference>
<dbReference type="AlphaFoldDB" id="A0A848L9U8"/>
<sequence>MSIGIAFRRGTVLLAVLELGALLGCGVNADLSESAEPDASPAETLRGSEADLYVASARLWRPMTVAVCWENPGLLDGVQRQWVRDAVARTWEARSGVRFTGWGTCAAASSGIRINISDTGPHVKALGNGLNGMAQGMVLNFTFNNWSTSCRSQLQYCIEAIAVHEFGHAMGYAHEQNRPDTPSSCTEPPQGSSGDLIIGPWDLSSVMNYCNPQWNGNGNLSVTDQQGAQQTYGVPWDSLGGNHTSGPAVAARGANRLDVFARGTDNQLWQAYWTGGTTWNLWFPLGGNLTSDPAAVSRDSTRIDVFARGADNSIMQKTWNGLVWSGWSSLGGNFASGPAVASWSASRMDVFVRGTDNQLWQAYWTGTTWNAWFPLGGNLASDPAAVSWGLGRIDVFARGADNSIVQKYWNGTAWSGWSSLGGNFTSSPAVASRGANLLDVFARSSDNSLWMNSWNGSSWSGWQWLGGELASAPDAVSKGAGQVDLFYIAPDGSMRHSGYNNGW</sequence>
<dbReference type="InterPro" id="IPR006026">
    <property type="entry name" value="Peptidase_Metallo"/>
</dbReference>
<dbReference type="Proteomes" id="UP000518300">
    <property type="component" value="Unassembled WGS sequence"/>
</dbReference>
<evidence type="ECO:0000313" key="3">
    <source>
        <dbReference type="EMBL" id="NMO15639.1"/>
    </source>
</evidence>
<dbReference type="Gene3D" id="2.120.10.70">
    <property type="entry name" value="Fucose-specific lectin"/>
    <property type="match status" value="1"/>
</dbReference>
<evidence type="ECO:0000259" key="2">
    <source>
        <dbReference type="SMART" id="SM00235"/>
    </source>
</evidence>
<feature type="region of interest" description="Disordered" evidence="1">
    <location>
        <begin position="173"/>
        <end position="192"/>
    </location>
</feature>
<evidence type="ECO:0000313" key="4">
    <source>
        <dbReference type="Proteomes" id="UP000518300"/>
    </source>
</evidence>